<dbReference type="Proteomes" id="UP001055811">
    <property type="component" value="Linkage Group LG06"/>
</dbReference>
<sequence length="168" mass="18134">MRLCCDLLLAPPPPLRSGSQPSIRRIWTVVIGHAFDLLHRPPPLAIPLPPTYPGFQTTATGFQTTAIGEQRRLNKTITGTKPAHGEDLRVGTLNSLLALSDDLLEEFDRMYGGLICRFHRCSASLPKITPPSTSASVDLYLSTSASVDLVVTPSNSLPPIPINHCLSG</sequence>
<organism evidence="1 2">
    <name type="scientific">Cichorium intybus</name>
    <name type="common">Chicory</name>
    <dbReference type="NCBI Taxonomy" id="13427"/>
    <lineage>
        <taxon>Eukaryota</taxon>
        <taxon>Viridiplantae</taxon>
        <taxon>Streptophyta</taxon>
        <taxon>Embryophyta</taxon>
        <taxon>Tracheophyta</taxon>
        <taxon>Spermatophyta</taxon>
        <taxon>Magnoliopsida</taxon>
        <taxon>eudicotyledons</taxon>
        <taxon>Gunneridae</taxon>
        <taxon>Pentapetalae</taxon>
        <taxon>asterids</taxon>
        <taxon>campanulids</taxon>
        <taxon>Asterales</taxon>
        <taxon>Asteraceae</taxon>
        <taxon>Cichorioideae</taxon>
        <taxon>Cichorieae</taxon>
        <taxon>Cichoriinae</taxon>
        <taxon>Cichorium</taxon>
    </lineage>
</organism>
<keyword evidence="2" id="KW-1185">Reference proteome</keyword>
<proteinExistence type="predicted"/>
<comment type="caution">
    <text evidence="1">The sequence shown here is derived from an EMBL/GenBank/DDBJ whole genome shotgun (WGS) entry which is preliminary data.</text>
</comment>
<name>A0ACB9BQR2_CICIN</name>
<protein>
    <submittedName>
        <fullName evidence="1">Uncharacterized protein</fullName>
    </submittedName>
</protein>
<accession>A0ACB9BQR2</accession>
<dbReference type="EMBL" id="CM042014">
    <property type="protein sequence ID" value="KAI3724361.1"/>
    <property type="molecule type" value="Genomic_DNA"/>
</dbReference>
<evidence type="ECO:0000313" key="2">
    <source>
        <dbReference type="Proteomes" id="UP001055811"/>
    </source>
</evidence>
<evidence type="ECO:0000313" key="1">
    <source>
        <dbReference type="EMBL" id="KAI3724361.1"/>
    </source>
</evidence>
<gene>
    <name evidence="1" type="ORF">L2E82_36133</name>
</gene>
<reference evidence="2" key="1">
    <citation type="journal article" date="2022" name="Mol. Ecol. Resour.">
        <title>The genomes of chicory, endive, great burdock and yacon provide insights into Asteraceae palaeo-polyploidization history and plant inulin production.</title>
        <authorList>
            <person name="Fan W."/>
            <person name="Wang S."/>
            <person name="Wang H."/>
            <person name="Wang A."/>
            <person name="Jiang F."/>
            <person name="Liu H."/>
            <person name="Zhao H."/>
            <person name="Xu D."/>
            <person name="Zhang Y."/>
        </authorList>
    </citation>
    <scope>NUCLEOTIDE SEQUENCE [LARGE SCALE GENOMIC DNA]</scope>
    <source>
        <strain evidence="2">cv. Punajuju</strain>
    </source>
</reference>
<reference evidence="1 2" key="2">
    <citation type="journal article" date="2022" name="Mol. Ecol. Resour.">
        <title>The genomes of chicory, endive, great burdock and yacon provide insights into Asteraceae paleo-polyploidization history and plant inulin production.</title>
        <authorList>
            <person name="Fan W."/>
            <person name="Wang S."/>
            <person name="Wang H."/>
            <person name="Wang A."/>
            <person name="Jiang F."/>
            <person name="Liu H."/>
            <person name="Zhao H."/>
            <person name="Xu D."/>
            <person name="Zhang Y."/>
        </authorList>
    </citation>
    <scope>NUCLEOTIDE SEQUENCE [LARGE SCALE GENOMIC DNA]</scope>
    <source>
        <strain evidence="2">cv. Punajuju</strain>
        <tissue evidence="1">Leaves</tissue>
    </source>
</reference>